<reference evidence="4" key="1">
    <citation type="journal article" date="2019" name="Int. J. Syst. Evol. Microbiol.">
        <title>The Global Catalogue of Microorganisms (GCM) 10K type strain sequencing project: providing services to taxonomists for standard genome sequencing and annotation.</title>
        <authorList>
            <consortium name="The Broad Institute Genomics Platform"/>
            <consortium name="The Broad Institute Genome Sequencing Center for Infectious Disease"/>
            <person name="Wu L."/>
            <person name="Ma J."/>
        </authorList>
    </citation>
    <scope>NUCLEOTIDE SEQUENCE [LARGE SCALE GENOMIC DNA]</scope>
    <source>
        <strain evidence="4">CGMCC 4.7645</strain>
    </source>
</reference>
<accession>A0ABW5FVQ8</accession>
<evidence type="ECO:0000313" key="3">
    <source>
        <dbReference type="EMBL" id="MFD2418700.1"/>
    </source>
</evidence>
<dbReference type="PANTHER" id="PTHR43157">
    <property type="entry name" value="PHOSPHATIDYLINOSITOL-GLYCAN BIOSYNTHESIS CLASS F PROTEIN-RELATED"/>
    <property type="match status" value="1"/>
</dbReference>
<comment type="caution">
    <text evidence="3">The sequence shown here is derived from an EMBL/GenBank/DDBJ whole genome shotgun (WGS) entry which is preliminary data.</text>
</comment>
<proteinExistence type="predicted"/>
<dbReference type="InterPro" id="IPR036291">
    <property type="entry name" value="NAD(P)-bd_dom_sf"/>
</dbReference>
<dbReference type="Pfam" id="PF00106">
    <property type="entry name" value="adh_short"/>
    <property type="match status" value="1"/>
</dbReference>
<sequence>MNEAKTIVITGASDGIGAAAARRLHQNGHHVVVVGRSPRKTEAVAGEIGADRHVADFTRLDDVRKLAAELNAAYPRIDVLANNAGGVFGDPTKTVDGFEKTFQINHLAPFLLTRLLMDKLTASRATVLQTSSVGARLAGKLDLDDLDHDRKFDARRAYAATKLENILFTKELHRRYHDQGVSTAAFHPGNTASNFANETEDRLMRFIVTNRVTRAVLLSTPEKGAGELAWLAEGRPGVDWESGTYYEKRKPKRGNPQAEDADLARRLWDRSEALLG</sequence>
<dbReference type="SUPFAM" id="SSF51735">
    <property type="entry name" value="NAD(P)-binding Rossmann-fold domains"/>
    <property type="match status" value="1"/>
</dbReference>
<evidence type="ECO:0000313" key="4">
    <source>
        <dbReference type="Proteomes" id="UP001597417"/>
    </source>
</evidence>
<dbReference type="PANTHER" id="PTHR43157:SF31">
    <property type="entry name" value="PHOSPHATIDYLINOSITOL-GLYCAN BIOSYNTHESIS CLASS F PROTEIN"/>
    <property type="match status" value="1"/>
</dbReference>
<dbReference type="PRINTS" id="PR00081">
    <property type="entry name" value="GDHRDH"/>
</dbReference>
<dbReference type="RefSeq" id="WP_378266707.1">
    <property type="nucleotide sequence ID" value="NZ_JBHUKR010000009.1"/>
</dbReference>
<gene>
    <name evidence="3" type="ORF">ACFSXZ_20450</name>
</gene>
<evidence type="ECO:0000256" key="2">
    <source>
        <dbReference type="SAM" id="MobiDB-lite"/>
    </source>
</evidence>
<protein>
    <submittedName>
        <fullName evidence="3">SDR family NAD(P)-dependent oxidoreductase</fullName>
    </submittedName>
</protein>
<evidence type="ECO:0000256" key="1">
    <source>
        <dbReference type="ARBA" id="ARBA00023002"/>
    </source>
</evidence>
<dbReference type="InterPro" id="IPR002347">
    <property type="entry name" value="SDR_fam"/>
</dbReference>
<feature type="region of interest" description="Disordered" evidence="2">
    <location>
        <begin position="242"/>
        <end position="261"/>
    </location>
</feature>
<organism evidence="3 4">
    <name type="scientific">Amycolatopsis pigmentata</name>
    <dbReference type="NCBI Taxonomy" id="450801"/>
    <lineage>
        <taxon>Bacteria</taxon>
        <taxon>Bacillati</taxon>
        <taxon>Actinomycetota</taxon>
        <taxon>Actinomycetes</taxon>
        <taxon>Pseudonocardiales</taxon>
        <taxon>Pseudonocardiaceae</taxon>
        <taxon>Amycolatopsis</taxon>
    </lineage>
</organism>
<dbReference type="EMBL" id="JBHUKR010000009">
    <property type="protein sequence ID" value="MFD2418700.1"/>
    <property type="molecule type" value="Genomic_DNA"/>
</dbReference>
<dbReference type="Proteomes" id="UP001597417">
    <property type="component" value="Unassembled WGS sequence"/>
</dbReference>
<name>A0ABW5FVQ8_9PSEU</name>
<dbReference type="Gene3D" id="3.40.50.720">
    <property type="entry name" value="NAD(P)-binding Rossmann-like Domain"/>
    <property type="match status" value="1"/>
</dbReference>
<keyword evidence="1" id="KW-0560">Oxidoreductase</keyword>
<keyword evidence="4" id="KW-1185">Reference proteome</keyword>